<feature type="compositionally biased region" description="Basic and acidic residues" evidence="1">
    <location>
        <begin position="94"/>
        <end position="117"/>
    </location>
</feature>
<evidence type="ECO:0000313" key="2">
    <source>
        <dbReference type="EMBL" id="KAJ7744515.1"/>
    </source>
</evidence>
<accession>A0AAD7N3Y8</accession>
<organism evidence="2 3">
    <name type="scientific">Mycena maculata</name>
    <dbReference type="NCBI Taxonomy" id="230809"/>
    <lineage>
        <taxon>Eukaryota</taxon>
        <taxon>Fungi</taxon>
        <taxon>Dikarya</taxon>
        <taxon>Basidiomycota</taxon>
        <taxon>Agaricomycotina</taxon>
        <taxon>Agaricomycetes</taxon>
        <taxon>Agaricomycetidae</taxon>
        <taxon>Agaricales</taxon>
        <taxon>Marasmiineae</taxon>
        <taxon>Mycenaceae</taxon>
        <taxon>Mycena</taxon>
    </lineage>
</organism>
<evidence type="ECO:0000256" key="1">
    <source>
        <dbReference type="SAM" id="MobiDB-lite"/>
    </source>
</evidence>
<feature type="region of interest" description="Disordered" evidence="1">
    <location>
        <begin position="249"/>
        <end position="291"/>
    </location>
</feature>
<protein>
    <submittedName>
        <fullName evidence="2">Uncharacterized protein</fullName>
    </submittedName>
</protein>
<feature type="compositionally biased region" description="Basic residues" evidence="1">
    <location>
        <begin position="170"/>
        <end position="182"/>
    </location>
</feature>
<name>A0AAD7N3Y8_9AGAR</name>
<dbReference type="AlphaFoldDB" id="A0AAD7N3Y8"/>
<keyword evidence="3" id="KW-1185">Reference proteome</keyword>
<feature type="region of interest" description="Disordered" evidence="1">
    <location>
        <begin position="71"/>
        <end position="184"/>
    </location>
</feature>
<feature type="compositionally biased region" description="Low complexity" evidence="1">
    <location>
        <begin position="252"/>
        <end position="269"/>
    </location>
</feature>
<evidence type="ECO:0000313" key="3">
    <source>
        <dbReference type="Proteomes" id="UP001215280"/>
    </source>
</evidence>
<gene>
    <name evidence="2" type="ORF">DFH07DRAFT_834592</name>
</gene>
<dbReference type="EMBL" id="JARJLG010000107">
    <property type="protein sequence ID" value="KAJ7744515.1"/>
    <property type="molecule type" value="Genomic_DNA"/>
</dbReference>
<comment type="caution">
    <text evidence="2">The sequence shown here is derived from an EMBL/GenBank/DDBJ whole genome shotgun (WGS) entry which is preliminary data.</text>
</comment>
<sequence length="741" mass="80955">MDRQPLTTERLPTIPKLDKTLFISSYLQGQKAHAKSYAEQGRTLASSWHLHTTPKKPVAVHTLGFTTPVLTARVPRQASESQEGAKNKSSRRPPLADKEAKETQPTLKSKDNPEKRAQKPLSKKRGVESDPDEDQIARLLERRERKRIKRAIVQPKEPSESDTASSNGKNKPKKKTKAKGKKTTVPSGFALMHGFSATNVGKNRLTLKPPSNVGVFKKGKASFNTKIKPKPKAHRKHFSELGFLNNTNKATEPAASESSSLSVNSSLESSPEDMPNAKKKTPIQKIRPEKDLRTLTESLQNASELSKASALRKCIPAESEIWDIESRVTEKKIARQKTGSAEDASVSYIQGTVVVDACMPAWRDRLTTNPDPVVQVVQPAVEEQVPIPSSPSLRPSQSASQIIPLVAKAGPAEAASRYFPAEPQMKPPRPDNNPVKRTASLVPYPGSVEVRQDTDLPNIPAISCDLNNSALPTGRFVIPTRNRVFANQFPPIHAFWSPSPEPDPYTVAPVLTEDAVKDLHDYTGVPGTFTDGLEPDYALDEEANGNCIYPQSQVWHATADPDGPWAGTYDDEELEEFPVQYENAYEDFGSVESAGDGDCPGYSEDDYAQAEGGILDYGETDLSDMFQDPGSPIWGEVIDSMAVDGAEDATTGEDGNNFFDDQICLHSSAAFGGTGNFEDMASDSSGLPSTYTPRFAQGRALLLGLPIHEPADARRHASGHISHAEVDVAKALQHHWLPQRL</sequence>
<proteinExistence type="predicted"/>
<dbReference type="Proteomes" id="UP001215280">
    <property type="component" value="Unassembled WGS sequence"/>
</dbReference>
<reference evidence="2" key="1">
    <citation type="submission" date="2023-03" db="EMBL/GenBank/DDBJ databases">
        <title>Massive genome expansion in bonnet fungi (Mycena s.s.) driven by repeated elements and novel gene families across ecological guilds.</title>
        <authorList>
            <consortium name="Lawrence Berkeley National Laboratory"/>
            <person name="Harder C.B."/>
            <person name="Miyauchi S."/>
            <person name="Viragh M."/>
            <person name="Kuo A."/>
            <person name="Thoen E."/>
            <person name="Andreopoulos B."/>
            <person name="Lu D."/>
            <person name="Skrede I."/>
            <person name="Drula E."/>
            <person name="Henrissat B."/>
            <person name="Morin E."/>
            <person name="Kohler A."/>
            <person name="Barry K."/>
            <person name="LaButti K."/>
            <person name="Morin E."/>
            <person name="Salamov A."/>
            <person name="Lipzen A."/>
            <person name="Mereny Z."/>
            <person name="Hegedus B."/>
            <person name="Baldrian P."/>
            <person name="Stursova M."/>
            <person name="Weitz H."/>
            <person name="Taylor A."/>
            <person name="Grigoriev I.V."/>
            <person name="Nagy L.G."/>
            <person name="Martin F."/>
            <person name="Kauserud H."/>
        </authorList>
    </citation>
    <scope>NUCLEOTIDE SEQUENCE</scope>
    <source>
        <strain evidence="2">CBHHK188m</strain>
    </source>
</reference>